<dbReference type="EMBL" id="CAEZTS010000218">
    <property type="protein sequence ID" value="CAB4594615.1"/>
    <property type="molecule type" value="Genomic_DNA"/>
</dbReference>
<dbReference type="InterPro" id="IPR037165">
    <property type="entry name" value="AldOxase/xan_DH_Mopterin-bd_sf"/>
</dbReference>
<evidence type="ECO:0000259" key="3">
    <source>
        <dbReference type="SMART" id="SM01008"/>
    </source>
</evidence>
<keyword evidence="2" id="KW-0560">Oxidoreductase</keyword>
<dbReference type="SMART" id="SM01008">
    <property type="entry name" value="Ald_Xan_dh_C"/>
    <property type="match status" value="1"/>
</dbReference>
<dbReference type="InterPro" id="IPR008274">
    <property type="entry name" value="AldOxase/xan_DH_MoCoBD1"/>
</dbReference>
<reference evidence="4" key="1">
    <citation type="submission" date="2020-05" db="EMBL/GenBank/DDBJ databases">
        <authorList>
            <person name="Chiriac C."/>
            <person name="Salcher M."/>
            <person name="Ghai R."/>
            <person name="Kavagutti S V."/>
        </authorList>
    </citation>
    <scope>NUCLEOTIDE SEQUENCE</scope>
</reference>
<dbReference type="InterPro" id="IPR000674">
    <property type="entry name" value="Ald_Oxase/Xan_DH_a/b"/>
</dbReference>
<keyword evidence="1" id="KW-0500">Molybdenum</keyword>
<dbReference type="Gene3D" id="3.30.365.10">
    <property type="entry name" value="Aldehyde oxidase/xanthine dehydrogenase, molybdopterin binding domain"/>
    <property type="match status" value="4"/>
</dbReference>
<dbReference type="InterPro" id="IPR036856">
    <property type="entry name" value="Ald_Oxase/Xan_DH_a/b_sf"/>
</dbReference>
<dbReference type="PANTHER" id="PTHR11908:SF132">
    <property type="entry name" value="ALDEHYDE OXIDASE 1-RELATED"/>
    <property type="match status" value="1"/>
</dbReference>
<dbReference type="SUPFAM" id="SSF54665">
    <property type="entry name" value="CO dehydrogenase molybdoprotein N-domain-like"/>
    <property type="match status" value="1"/>
</dbReference>
<proteinExistence type="predicted"/>
<gene>
    <name evidence="4" type="ORF">UFOPK1722_01818</name>
</gene>
<evidence type="ECO:0000256" key="1">
    <source>
        <dbReference type="ARBA" id="ARBA00022505"/>
    </source>
</evidence>
<dbReference type="AlphaFoldDB" id="A0A6J6G6C9"/>
<name>A0A6J6G6C9_9ZZZZ</name>
<evidence type="ECO:0000256" key="2">
    <source>
        <dbReference type="ARBA" id="ARBA00023002"/>
    </source>
</evidence>
<dbReference type="GO" id="GO:0005506">
    <property type="term" value="F:iron ion binding"/>
    <property type="evidence" value="ECO:0007669"/>
    <property type="project" value="InterPro"/>
</dbReference>
<dbReference type="Pfam" id="PF01315">
    <property type="entry name" value="Ald_Xan_dh_C"/>
    <property type="match status" value="1"/>
</dbReference>
<dbReference type="Pfam" id="PF02738">
    <property type="entry name" value="MoCoBD_1"/>
    <property type="match status" value="1"/>
</dbReference>
<organism evidence="4">
    <name type="scientific">freshwater metagenome</name>
    <dbReference type="NCBI Taxonomy" id="449393"/>
    <lineage>
        <taxon>unclassified sequences</taxon>
        <taxon>metagenomes</taxon>
        <taxon>ecological metagenomes</taxon>
    </lineage>
</organism>
<dbReference type="InterPro" id="IPR016208">
    <property type="entry name" value="Ald_Oxase/xanthine_DH-like"/>
</dbReference>
<dbReference type="PANTHER" id="PTHR11908">
    <property type="entry name" value="XANTHINE DEHYDROGENASE"/>
    <property type="match status" value="1"/>
</dbReference>
<dbReference type="Pfam" id="PF20256">
    <property type="entry name" value="MoCoBD_2"/>
    <property type="match status" value="1"/>
</dbReference>
<feature type="domain" description="Aldehyde oxidase/xanthine dehydrogenase a/b hammerhead" evidence="3">
    <location>
        <begin position="18"/>
        <end position="132"/>
    </location>
</feature>
<dbReference type="InterPro" id="IPR046867">
    <property type="entry name" value="AldOxase/xan_DH_MoCoBD2"/>
</dbReference>
<sequence length="761" mass="80779">MGMIGTRVMRTEDPDLVTGRGTFVDNLALPGAVHVVYVRSTIAHGRIVSIDSDEARAMPGVLGVFTAADLGADGIGPVPIDMPLLPADIARGALATDTVRFVGELVAAVVAESRAQAVDAAERVQVDYEPLPVVVDAEEAMTSDALLFPDRGSNVVVTLPAQREVDFSACEVIVEKRILNRRIAPSPLEPRVAASRWEEPDENGVRRLTHWQACQGAHPIRNQLATFYGLPAEQIRVITPDVGGGFGAKAFFYPEDLLLPWLARRTNRPVRYTESRTESMNGLGHGRAQIQDLRIGGTRDGRILAYELKVIQDAGAYPRFGAFLPYMTGAMLTGTYHIPNAAMHAVGVLTNTVPTLAYRGAGRPEAAAAIERAVDMFATEIGMDPVEVRRINLVPKDAFPYKNANGTVYDSGDYPGSLDLAVKAADYDGLRAEQQRRRAAGDRVQLGIGVAVYVEITAMSGGSELGMVEVLLDESGEVAARVITGTTPYGQGHRTTWAMLVADRLGVPFEKVTVIHGDTDLVPSSEITGGSRSVQLGGTNVWRASGVVADKAREIAARLLEADVTDVTLDAGRFHVVGTPAISVGWTEVLASASRDGERLDGAGDFAQAGGTFPSGAHVAVVEVDTETGGVRLRDVFAVDDAGRIVNTLLAEGQVHGGLVQGIGQALFEEFVYDEDGNPLTGNFADYGFPSAAEVPSFVTIHMESPSPLNDLGAKGIGESGTIGATPAVQNAVVDALSHLGVRHIDLPCSAQRVWEAITTA</sequence>
<accession>A0A6J6G6C9</accession>
<evidence type="ECO:0000313" key="4">
    <source>
        <dbReference type="EMBL" id="CAB4594615.1"/>
    </source>
</evidence>
<dbReference type="SUPFAM" id="SSF56003">
    <property type="entry name" value="Molybdenum cofactor-binding domain"/>
    <property type="match status" value="1"/>
</dbReference>
<dbReference type="GO" id="GO:0016491">
    <property type="term" value="F:oxidoreductase activity"/>
    <property type="evidence" value="ECO:0007669"/>
    <property type="project" value="UniProtKB-KW"/>
</dbReference>
<protein>
    <submittedName>
        <fullName evidence="4">Unannotated protein</fullName>
    </submittedName>
</protein>
<dbReference type="Gene3D" id="3.90.1170.50">
    <property type="entry name" value="Aldehyde oxidase/xanthine dehydrogenase, a/b hammerhead"/>
    <property type="match status" value="1"/>
</dbReference>